<dbReference type="SUPFAM" id="SSF52833">
    <property type="entry name" value="Thioredoxin-like"/>
    <property type="match status" value="1"/>
</dbReference>
<sequence>MTAPAPEPQRVRCADAAEAAGDLMEGSAPPADHWFLVEHQGPWDRYVLTGSGFDRAAAGALDRWAREWVGRVLFVRRPGRQVRPAQRRWYRVDGRPGHESVRTGLFTAEAELVDVVADPAAGVTDDGPLILVCAHGRHDQCCAIRGRPLAAAVAAELPDHTWESSHVGGCRFAAAMVLLPHGVVLGDVAAVDGPKIATRYAAGQLPEAGVRGRASLSPVVQAAQHHARIATGAYGVDALRPVDASPDGAGIWHVRFAAPDVTIVLRERRVDAGRGLTCAATAPGWMRVFDLLDVAAPDRAAATH</sequence>
<dbReference type="EMBL" id="JAVREJ010000024">
    <property type="protein sequence ID" value="MDT0352990.1"/>
    <property type="molecule type" value="Genomic_DNA"/>
</dbReference>
<protein>
    <submittedName>
        <fullName evidence="1">Sucrase ferredoxin</fullName>
    </submittedName>
</protein>
<dbReference type="InterPro" id="IPR036249">
    <property type="entry name" value="Thioredoxin-like_sf"/>
</dbReference>
<dbReference type="RefSeq" id="WP_311559501.1">
    <property type="nucleotide sequence ID" value="NZ_JAVREJ010000024.1"/>
</dbReference>
<dbReference type="InterPro" id="IPR009737">
    <property type="entry name" value="Aim32/Apd1-like"/>
</dbReference>
<dbReference type="Pfam" id="PF06999">
    <property type="entry name" value="Suc_Fer-like"/>
    <property type="match status" value="1"/>
</dbReference>
<evidence type="ECO:0000313" key="2">
    <source>
        <dbReference type="Proteomes" id="UP001183202"/>
    </source>
</evidence>
<keyword evidence="2" id="KW-1185">Reference proteome</keyword>
<proteinExistence type="predicted"/>
<evidence type="ECO:0000313" key="1">
    <source>
        <dbReference type="EMBL" id="MDT0352990.1"/>
    </source>
</evidence>
<dbReference type="Proteomes" id="UP001183202">
    <property type="component" value="Unassembled WGS sequence"/>
</dbReference>
<dbReference type="Gene3D" id="3.40.30.10">
    <property type="entry name" value="Glutaredoxin"/>
    <property type="match status" value="1"/>
</dbReference>
<organism evidence="1 2">
    <name type="scientific">Pseudonocardia charpentierae</name>
    <dbReference type="NCBI Taxonomy" id="3075545"/>
    <lineage>
        <taxon>Bacteria</taxon>
        <taxon>Bacillati</taxon>
        <taxon>Actinomycetota</taxon>
        <taxon>Actinomycetes</taxon>
        <taxon>Pseudonocardiales</taxon>
        <taxon>Pseudonocardiaceae</taxon>
        <taxon>Pseudonocardia</taxon>
    </lineage>
</organism>
<comment type="caution">
    <text evidence="1">The sequence shown here is derived from an EMBL/GenBank/DDBJ whole genome shotgun (WGS) entry which is preliminary data.</text>
</comment>
<reference evidence="2" key="1">
    <citation type="submission" date="2023-07" db="EMBL/GenBank/DDBJ databases">
        <title>30 novel species of actinomycetes from the DSMZ collection.</title>
        <authorList>
            <person name="Nouioui I."/>
        </authorList>
    </citation>
    <scope>NUCLEOTIDE SEQUENCE [LARGE SCALE GENOMIC DNA]</scope>
    <source>
        <strain evidence="2">DSM 45834</strain>
    </source>
</reference>
<gene>
    <name evidence="1" type="ORF">RM445_26085</name>
</gene>
<name>A0ABU2NGZ0_9PSEU</name>
<accession>A0ABU2NGZ0</accession>